<protein>
    <submittedName>
        <fullName evidence="1">Uncharacterized protein</fullName>
    </submittedName>
</protein>
<name>A0A507DJE5_9FUNG</name>
<reference evidence="1 2" key="1">
    <citation type="journal article" date="2019" name="Sci. Rep.">
        <title>Comparative genomics of chytrid fungi reveal insights into the obligate biotrophic and pathogenic lifestyle of Synchytrium endobioticum.</title>
        <authorList>
            <person name="van de Vossenberg B.T.L.H."/>
            <person name="Warris S."/>
            <person name="Nguyen H.D.T."/>
            <person name="van Gent-Pelzer M.P.E."/>
            <person name="Joly D.L."/>
            <person name="van de Geest H.C."/>
            <person name="Bonants P.J.M."/>
            <person name="Smith D.S."/>
            <person name="Levesque C.A."/>
            <person name="van der Lee T.A.J."/>
        </authorList>
    </citation>
    <scope>NUCLEOTIDE SEQUENCE [LARGE SCALE GENOMIC DNA]</scope>
    <source>
        <strain evidence="1 2">MB42</strain>
    </source>
</reference>
<accession>A0A507DJE5</accession>
<organism evidence="1 2">
    <name type="scientific">Synchytrium endobioticum</name>
    <dbReference type="NCBI Taxonomy" id="286115"/>
    <lineage>
        <taxon>Eukaryota</taxon>
        <taxon>Fungi</taxon>
        <taxon>Fungi incertae sedis</taxon>
        <taxon>Chytridiomycota</taxon>
        <taxon>Chytridiomycota incertae sedis</taxon>
        <taxon>Chytridiomycetes</taxon>
        <taxon>Synchytriales</taxon>
        <taxon>Synchytriaceae</taxon>
        <taxon>Synchytrium</taxon>
    </lineage>
</organism>
<dbReference type="EMBL" id="QEAN01000059">
    <property type="protein sequence ID" value="TPX51028.1"/>
    <property type="molecule type" value="Genomic_DNA"/>
</dbReference>
<keyword evidence="2" id="KW-1185">Reference proteome</keyword>
<dbReference type="AlphaFoldDB" id="A0A507DJE5"/>
<gene>
    <name evidence="1" type="ORF">SeMB42_g02035</name>
</gene>
<dbReference type="Proteomes" id="UP000317494">
    <property type="component" value="Unassembled WGS sequence"/>
</dbReference>
<comment type="caution">
    <text evidence="1">The sequence shown here is derived from an EMBL/GenBank/DDBJ whole genome shotgun (WGS) entry which is preliminary data.</text>
</comment>
<dbReference type="VEuPathDB" id="FungiDB:SeMB42_g02035"/>
<proteinExistence type="predicted"/>
<evidence type="ECO:0000313" key="1">
    <source>
        <dbReference type="EMBL" id="TPX51028.1"/>
    </source>
</evidence>
<evidence type="ECO:0000313" key="2">
    <source>
        <dbReference type="Proteomes" id="UP000317494"/>
    </source>
</evidence>
<sequence length="87" mass="9733">MHLPFAFAFDAKNARPDRYFPHLYATRYNPIPMRMCALLHQKHVMTVVNPAGATFDVLQLVAIVVGPNDQDGLSLFLVDTCYIVVVG</sequence>